<protein>
    <recommendedName>
        <fullName evidence="3">Outer membrane protein beta-barrel domain-containing protein</fullName>
    </recommendedName>
</protein>
<evidence type="ECO:0000313" key="4">
    <source>
        <dbReference type="EMBL" id="MBB3712997.1"/>
    </source>
</evidence>
<dbReference type="EMBL" id="JACIBX010000010">
    <property type="protein sequence ID" value="MBB3712997.1"/>
    <property type="molecule type" value="Genomic_DNA"/>
</dbReference>
<reference evidence="4 5" key="1">
    <citation type="submission" date="2020-08" db="EMBL/GenBank/DDBJ databases">
        <title>Genomic Encyclopedia of Type Strains, Phase III (KMG-III): the genomes of soil and plant-associated and newly described type strains.</title>
        <authorList>
            <person name="Whitman W."/>
        </authorList>
    </citation>
    <scope>NUCLEOTIDE SEQUENCE [LARGE SCALE GENOMIC DNA]</scope>
    <source>
        <strain evidence="4 5">CECT 8572</strain>
    </source>
</reference>
<proteinExistence type="predicted"/>
<evidence type="ECO:0000313" key="5">
    <source>
        <dbReference type="Proteomes" id="UP000576152"/>
    </source>
</evidence>
<dbReference type="Proteomes" id="UP000576152">
    <property type="component" value="Unassembled WGS sequence"/>
</dbReference>
<keyword evidence="5" id="KW-1185">Reference proteome</keyword>
<feature type="signal peptide" evidence="2">
    <location>
        <begin position="1"/>
        <end position="20"/>
    </location>
</feature>
<evidence type="ECO:0000259" key="3">
    <source>
        <dbReference type="Pfam" id="PF13505"/>
    </source>
</evidence>
<dbReference type="InterPro" id="IPR027385">
    <property type="entry name" value="Beta-barrel_OMP"/>
</dbReference>
<name>A0ABR6HR41_9RHOB</name>
<dbReference type="InterPro" id="IPR023614">
    <property type="entry name" value="Porin_dom_sf"/>
</dbReference>
<keyword evidence="1 2" id="KW-0732">Signal</keyword>
<gene>
    <name evidence="4" type="ORF">FHS00_002598</name>
</gene>
<accession>A0ABR6HR41</accession>
<organism evidence="4 5">
    <name type="scientific">Limimaricola variabilis</name>
    <dbReference type="NCBI Taxonomy" id="1492771"/>
    <lineage>
        <taxon>Bacteria</taxon>
        <taxon>Pseudomonadati</taxon>
        <taxon>Pseudomonadota</taxon>
        <taxon>Alphaproteobacteria</taxon>
        <taxon>Rhodobacterales</taxon>
        <taxon>Paracoccaceae</taxon>
        <taxon>Limimaricola</taxon>
    </lineage>
</organism>
<feature type="domain" description="Outer membrane protein beta-barrel" evidence="3">
    <location>
        <begin position="7"/>
        <end position="200"/>
    </location>
</feature>
<dbReference type="Pfam" id="PF13505">
    <property type="entry name" value="OMP_b-brl"/>
    <property type="match status" value="1"/>
</dbReference>
<dbReference type="RefSeq" id="WP_183474382.1">
    <property type="nucleotide sequence ID" value="NZ_JACIBX010000010.1"/>
</dbReference>
<evidence type="ECO:0000256" key="2">
    <source>
        <dbReference type="SAM" id="SignalP"/>
    </source>
</evidence>
<feature type="chain" id="PRO_5045753516" description="Outer membrane protein beta-barrel domain-containing protein" evidence="2">
    <location>
        <begin position="21"/>
        <end position="257"/>
    </location>
</feature>
<dbReference type="SUPFAM" id="SSF56935">
    <property type="entry name" value="Porins"/>
    <property type="match status" value="1"/>
</dbReference>
<comment type="caution">
    <text evidence="4">The sequence shown here is derived from an EMBL/GenBank/DDBJ whole genome shotgun (WGS) entry which is preliminary data.</text>
</comment>
<sequence>MKVVFQALVGVMVTAVPALAEQKVFGEAEVAYGQTDLEDLDDTADHLNLGGKAAFVSSAGLGIQLGASYSNLSVKGAGEADIYSYDAHVYGDAGDYKVGAFIGRMEIDEVEIYGLGSADLNETVTSYGLEGLVDRGPITYRGYVARADIDGTDNIIYGIGADFDVNQAFEISADYDAMDVSIDGFEEELEVSAFKLSAGYYVPQAPVRLSAAIGRSDIEFDGMDANATSFGIGASYLFGNRADAAREKLFRSVAVPF</sequence>
<dbReference type="Gene3D" id="2.40.160.10">
    <property type="entry name" value="Porin"/>
    <property type="match status" value="1"/>
</dbReference>
<evidence type="ECO:0000256" key="1">
    <source>
        <dbReference type="ARBA" id="ARBA00022729"/>
    </source>
</evidence>